<dbReference type="InterPro" id="IPR036457">
    <property type="entry name" value="PPM-type-like_dom_sf"/>
</dbReference>
<protein>
    <submittedName>
        <fullName evidence="3">Serine/threonine protein phosphatase</fullName>
    </submittedName>
</protein>
<dbReference type="SUPFAM" id="SSF81606">
    <property type="entry name" value="PP2C-like"/>
    <property type="match status" value="1"/>
</dbReference>
<feature type="region of interest" description="Disordered" evidence="1">
    <location>
        <begin position="1"/>
        <end position="20"/>
    </location>
</feature>
<evidence type="ECO:0000259" key="2">
    <source>
        <dbReference type="Pfam" id="PF13672"/>
    </source>
</evidence>
<name>A0A2V5KBX4_9BACL</name>
<dbReference type="OrthoDB" id="1755431at2"/>
<dbReference type="InterPro" id="IPR001932">
    <property type="entry name" value="PPM-type_phosphatase-like_dom"/>
</dbReference>
<gene>
    <name evidence="3" type="ORF">DLM86_06710</name>
</gene>
<evidence type="ECO:0000313" key="3">
    <source>
        <dbReference type="EMBL" id="PYI55423.1"/>
    </source>
</evidence>
<keyword evidence="4" id="KW-1185">Reference proteome</keyword>
<dbReference type="RefSeq" id="WP_110839225.1">
    <property type="nucleotide sequence ID" value="NZ_QJVJ01000003.1"/>
</dbReference>
<dbReference type="EMBL" id="QJVJ01000003">
    <property type="protein sequence ID" value="PYI55423.1"/>
    <property type="molecule type" value="Genomic_DNA"/>
</dbReference>
<dbReference type="Proteomes" id="UP000247476">
    <property type="component" value="Unassembled WGS sequence"/>
</dbReference>
<dbReference type="AlphaFoldDB" id="A0A2V5KBX4"/>
<proteinExistence type="predicted"/>
<feature type="domain" description="PPM-type phosphatase" evidence="2">
    <location>
        <begin position="33"/>
        <end position="250"/>
    </location>
</feature>
<comment type="caution">
    <text evidence="3">The sequence shown here is derived from an EMBL/GenBank/DDBJ whole genome shotgun (WGS) entry which is preliminary data.</text>
</comment>
<evidence type="ECO:0000313" key="4">
    <source>
        <dbReference type="Proteomes" id="UP000247476"/>
    </source>
</evidence>
<organism evidence="3 4">
    <name type="scientific">Paenibacillus flagellatus</name>
    <dbReference type="NCBI Taxonomy" id="2211139"/>
    <lineage>
        <taxon>Bacteria</taxon>
        <taxon>Bacillati</taxon>
        <taxon>Bacillota</taxon>
        <taxon>Bacilli</taxon>
        <taxon>Bacillales</taxon>
        <taxon>Paenibacillaceae</taxon>
        <taxon>Paenibacillus</taxon>
    </lineage>
</organism>
<dbReference type="Gene3D" id="3.60.40.10">
    <property type="entry name" value="PPM-type phosphatase domain"/>
    <property type="match status" value="1"/>
</dbReference>
<sequence length="272" mass="30015">MPMQIRHYSKPSPQKSEGEDALALNPHRGFYGVMDGVTPIADYRDANGHNGAYLASNILKAYLERPDGSGSLLEEVRAANRALREAMVDAGIDLSRKHELWASCLAVAHVTEEGVRFAQTGDCMIVAKFADGSVRVLTENRVNGVSARAKAKRAADRERGLPVEDESHYEELYNVLAYNRSVMANTPEGYGVANGTEEAAEHIRAGFVQASEQPTDLLLVSDGMFHPGVPLETTLEQIVQEGFETYVERVEAAERERGMRPDDRSAVLLQWR</sequence>
<evidence type="ECO:0000256" key="1">
    <source>
        <dbReference type="SAM" id="MobiDB-lite"/>
    </source>
</evidence>
<dbReference type="Pfam" id="PF13672">
    <property type="entry name" value="PP2C_2"/>
    <property type="match status" value="1"/>
</dbReference>
<accession>A0A2V5KBX4</accession>
<reference evidence="3 4" key="1">
    <citation type="submission" date="2018-05" db="EMBL/GenBank/DDBJ databases">
        <title>Paenibacillus flagellatus sp. nov., isolated from selenium mineral soil.</title>
        <authorList>
            <person name="Dai X."/>
        </authorList>
    </citation>
    <scope>NUCLEOTIDE SEQUENCE [LARGE SCALE GENOMIC DNA]</scope>
    <source>
        <strain evidence="3 4">DXL2</strain>
    </source>
</reference>